<dbReference type="InterPro" id="IPR023997">
    <property type="entry name" value="TonB-dep_OMP_SusC/RagA_CS"/>
</dbReference>
<proteinExistence type="predicted"/>
<comment type="caution">
    <text evidence="2">The sequence shown here is derived from an EMBL/GenBank/DDBJ whole genome shotgun (WGS) entry which is preliminary data.</text>
</comment>
<dbReference type="AlphaFoldDB" id="A0A5J4S1N7"/>
<sequence>MLFCITFTVTGQTKQSFKLEGVVTDQTGATVPGATVYLKDKVGIGTASDVNGVFRLNKVEVGDVLVVSFVGYAKYESMLTKEPTGPLTILLKEDSQVMEEVVVMGMGTKRKISSVAAVSTIDVKELQVPTSSVANLLGGKIAGVITMQGSGEPGKNMAEFWVRGISTFGGGASALVLIDGLEGDINSIDVADIESFSVLKDASATAVYGVRGANGVIIVTTKRGESGKIQITGRANVSLSQLKRLPEYVGAFEYAQLANEAKLVRGDSRMYSDIEMDIIKNGLDPDMYPDVDWQKEMIKPLSWKQSYYASAKGGGEVARYFLSLGGGSEGAAYNVDKSSIYAKNVGYRTFNYRTNIDLNLTSSTSLYFGVDGFLSMRDEPGVGNTDYLWWAQSQLTPLILPVQYSTGEYPASAGNEHASPWVLINHTGSRAEQNYSGKATLAVNQDLSFLLDGLKLSAQGAYDIQSRMQESRQVLPDMYRALGRNANGDLVMTQTVQSSPASYGKSTDQYRKYYFKSTLNYSHIFGEDHRFSALLNYEVSDQKRASDGTTNLNSIPVRYQSVASWLTYSFRDTYMTDVNFGYQGSENFEPGKQYGFFPSLGVGWVPTGYTWTQEHLPWLTFLKIRATYGLVGNDRLAGNRRFPYLTLVTTGSNGILGGNSVATLNETATGADNLEWETATKGDIGVDIHLFKDQLTYTAEFFQDQRDGIFQERYQIPQYVGLVNRPYGNVGQMRSYGSEGTLAFNRDINKDMHFTIRGNYTYSKNIVQNWEESYPKYSYQERSGYPNSVIRGFRSLGLFKDEADVAYSPVQSWNTVMPGDIKYMDVNGDGKINDDDKVPLSYSTFPSLMYGFGGDFRYKNFSIGIMFRGTGKTPYFQVANDGWGWIPFRAGEDGNILTVVADPHNRWIPRDYAAANGIDPSLAENPNAMFPRLQFGDNVNNRQLSDFWQGDAWYLRLQEVTLNYNLKTTRMQKLGIKSIDLQLVGNNLYVWDSVKLFDPEQARSNGRAYPIPAVYSFQIYINL</sequence>
<reference evidence="2" key="1">
    <citation type="submission" date="2019-03" db="EMBL/GenBank/DDBJ databases">
        <title>Single cell metagenomics reveals metabolic interactions within the superorganism composed of flagellate Streblomastix strix and complex community of Bacteroidetes bacteria on its surface.</title>
        <authorList>
            <person name="Treitli S.C."/>
            <person name="Kolisko M."/>
            <person name="Husnik F."/>
            <person name="Keeling P."/>
            <person name="Hampl V."/>
        </authorList>
    </citation>
    <scope>NUCLEOTIDE SEQUENCE</scope>
    <source>
        <strain evidence="2">STM</strain>
    </source>
</reference>
<dbReference type="InterPro" id="IPR008969">
    <property type="entry name" value="CarboxyPept-like_regulatory"/>
</dbReference>
<organism evidence="2">
    <name type="scientific">termite gut metagenome</name>
    <dbReference type="NCBI Taxonomy" id="433724"/>
    <lineage>
        <taxon>unclassified sequences</taxon>
        <taxon>metagenomes</taxon>
        <taxon>organismal metagenomes</taxon>
    </lineage>
</organism>
<dbReference type="InterPro" id="IPR037066">
    <property type="entry name" value="Plug_dom_sf"/>
</dbReference>
<gene>
    <name evidence="2" type="ORF">EZS27_012737</name>
</gene>
<protein>
    <submittedName>
        <fullName evidence="2">TonB-dependent receptor SusC</fullName>
    </submittedName>
</protein>
<accession>A0A5J4S1N7</accession>
<dbReference type="SUPFAM" id="SSF56935">
    <property type="entry name" value="Porins"/>
    <property type="match status" value="1"/>
</dbReference>
<dbReference type="NCBIfam" id="TIGR04056">
    <property type="entry name" value="OMP_RagA_SusC"/>
    <property type="match status" value="1"/>
</dbReference>
<dbReference type="InterPro" id="IPR012910">
    <property type="entry name" value="Plug_dom"/>
</dbReference>
<evidence type="ECO:0000259" key="1">
    <source>
        <dbReference type="Pfam" id="PF07715"/>
    </source>
</evidence>
<dbReference type="Pfam" id="PF13715">
    <property type="entry name" value="CarbopepD_reg_2"/>
    <property type="match status" value="1"/>
</dbReference>
<dbReference type="SUPFAM" id="SSF49464">
    <property type="entry name" value="Carboxypeptidase regulatory domain-like"/>
    <property type="match status" value="1"/>
</dbReference>
<dbReference type="InterPro" id="IPR039426">
    <property type="entry name" value="TonB-dep_rcpt-like"/>
</dbReference>
<dbReference type="EMBL" id="SNRY01000545">
    <property type="protein sequence ID" value="KAA6339330.1"/>
    <property type="molecule type" value="Genomic_DNA"/>
</dbReference>
<dbReference type="PROSITE" id="PS52016">
    <property type="entry name" value="TONB_DEPENDENT_REC_3"/>
    <property type="match status" value="1"/>
</dbReference>
<dbReference type="Gene3D" id="2.170.130.10">
    <property type="entry name" value="TonB-dependent receptor, plug domain"/>
    <property type="match status" value="1"/>
</dbReference>
<dbReference type="NCBIfam" id="TIGR04057">
    <property type="entry name" value="SusC_RagA_signa"/>
    <property type="match status" value="1"/>
</dbReference>
<name>A0A5J4S1N7_9ZZZZ</name>
<dbReference type="Pfam" id="PF07715">
    <property type="entry name" value="Plug"/>
    <property type="match status" value="1"/>
</dbReference>
<evidence type="ECO:0000313" key="2">
    <source>
        <dbReference type="EMBL" id="KAA6339330.1"/>
    </source>
</evidence>
<feature type="domain" description="TonB-dependent receptor plug" evidence="1">
    <location>
        <begin position="112"/>
        <end position="216"/>
    </location>
</feature>
<keyword evidence="2" id="KW-0675">Receptor</keyword>
<dbReference type="InterPro" id="IPR023996">
    <property type="entry name" value="TonB-dep_OMP_SusC/RagA"/>
</dbReference>
<dbReference type="FunFam" id="2.170.130.10:FF:000003">
    <property type="entry name" value="SusC/RagA family TonB-linked outer membrane protein"/>
    <property type="match status" value="1"/>
</dbReference>